<evidence type="ECO:0000313" key="2">
    <source>
        <dbReference type="Proteomes" id="UP000314294"/>
    </source>
</evidence>
<organism evidence="1 2">
    <name type="scientific">Liparis tanakae</name>
    <name type="common">Tanaka's snailfish</name>
    <dbReference type="NCBI Taxonomy" id="230148"/>
    <lineage>
        <taxon>Eukaryota</taxon>
        <taxon>Metazoa</taxon>
        <taxon>Chordata</taxon>
        <taxon>Craniata</taxon>
        <taxon>Vertebrata</taxon>
        <taxon>Euteleostomi</taxon>
        <taxon>Actinopterygii</taxon>
        <taxon>Neopterygii</taxon>
        <taxon>Teleostei</taxon>
        <taxon>Neoteleostei</taxon>
        <taxon>Acanthomorphata</taxon>
        <taxon>Eupercaria</taxon>
        <taxon>Perciformes</taxon>
        <taxon>Cottioidei</taxon>
        <taxon>Cottales</taxon>
        <taxon>Liparidae</taxon>
        <taxon>Liparis</taxon>
    </lineage>
</organism>
<keyword evidence="2" id="KW-1185">Reference proteome</keyword>
<dbReference type="AlphaFoldDB" id="A0A4Z2EKB0"/>
<proteinExistence type="predicted"/>
<accession>A0A4Z2EKB0</accession>
<sequence>MEPDLNTTPQCYQVHLKSLEMCRDATLLLLFSSYSSFRRVFVVGARKWERLVARSFSRQKRRSLRLTRVMRCRVGLEPDAAAAPPG</sequence>
<comment type="caution">
    <text evidence="1">The sequence shown here is derived from an EMBL/GenBank/DDBJ whole genome shotgun (WGS) entry which is preliminary data.</text>
</comment>
<gene>
    <name evidence="1" type="ORF">EYF80_060599</name>
</gene>
<protein>
    <submittedName>
        <fullName evidence="1">Uncharacterized protein</fullName>
    </submittedName>
</protein>
<dbReference type="EMBL" id="SRLO01005869">
    <property type="protein sequence ID" value="TNN29253.1"/>
    <property type="molecule type" value="Genomic_DNA"/>
</dbReference>
<dbReference type="Proteomes" id="UP000314294">
    <property type="component" value="Unassembled WGS sequence"/>
</dbReference>
<reference evidence="1 2" key="1">
    <citation type="submission" date="2019-03" db="EMBL/GenBank/DDBJ databases">
        <title>First draft genome of Liparis tanakae, snailfish: a comprehensive survey of snailfish specific genes.</title>
        <authorList>
            <person name="Kim W."/>
            <person name="Song I."/>
            <person name="Jeong J.-H."/>
            <person name="Kim D."/>
            <person name="Kim S."/>
            <person name="Ryu S."/>
            <person name="Song J.Y."/>
            <person name="Lee S.K."/>
        </authorList>
    </citation>
    <scope>NUCLEOTIDE SEQUENCE [LARGE SCALE GENOMIC DNA]</scope>
    <source>
        <tissue evidence="1">Muscle</tissue>
    </source>
</reference>
<evidence type="ECO:0000313" key="1">
    <source>
        <dbReference type="EMBL" id="TNN29253.1"/>
    </source>
</evidence>
<name>A0A4Z2EKB0_9TELE</name>